<dbReference type="EMBL" id="BAABIS010000001">
    <property type="protein sequence ID" value="GAA4884117.1"/>
    <property type="molecule type" value="Genomic_DNA"/>
</dbReference>
<reference evidence="2" key="1">
    <citation type="journal article" date="2019" name="Int. J. Syst. Evol. Microbiol.">
        <title>The Global Catalogue of Microorganisms (GCM) 10K type strain sequencing project: providing services to taxonomists for standard genome sequencing and annotation.</title>
        <authorList>
            <consortium name="The Broad Institute Genomics Platform"/>
            <consortium name="The Broad Institute Genome Sequencing Center for Infectious Disease"/>
            <person name="Wu L."/>
            <person name="Ma J."/>
        </authorList>
    </citation>
    <scope>NUCLEOTIDE SEQUENCE [LARGE SCALE GENOMIC DNA]</scope>
    <source>
        <strain evidence="2">JCM 13006</strain>
    </source>
</reference>
<evidence type="ECO:0000313" key="2">
    <source>
        <dbReference type="Proteomes" id="UP001501752"/>
    </source>
</evidence>
<organism evidence="1 2">
    <name type="scientific">Kitasatospora terrestris</name>
    <dbReference type="NCBI Taxonomy" id="258051"/>
    <lineage>
        <taxon>Bacteria</taxon>
        <taxon>Bacillati</taxon>
        <taxon>Actinomycetota</taxon>
        <taxon>Actinomycetes</taxon>
        <taxon>Kitasatosporales</taxon>
        <taxon>Streptomycetaceae</taxon>
        <taxon>Kitasatospora</taxon>
    </lineage>
</organism>
<comment type="caution">
    <text evidence="1">The sequence shown here is derived from an EMBL/GenBank/DDBJ whole genome shotgun (WGS) entry which is preliminary data.</text>
</comment>
<name>A0ABP9EPA3_9ACTN</name>
<dbReference type="Proteomes" id="UP001501752">
    <property type="component" value="Unassembled WGS sequence"/>
</dbReference>
<proteinExistence type="predicted"/>
<dbReference type="RefSeq" id="WP_345701492.1">
    <property type="nucleotide sequence ID" value="NZ_BAABIS010000001.1"/>
</dbReference>
<gene>
    <name evidence="1" type="ORF">GCM10023235_76120</name>
</gene>
<keyword evidence="2" id="KW-1185">Reference proteome</keyword>
<evidence type="ECO:0000313" key="1">
    <source>
        <dbReference type="EMBL" id="GAA4884117.1"/>
    </source>
</evidence>
<accession>A0ABP9EPA3</accession>
<protein>
    <submittedName>
        <fullName evidence="1">Uncharacterized protein</fullName>
    </submittedName>
</protein>
<sequence length="99" mass="10563">MLIDGHDDDPLVPGEALLALPGFWAAHLLWLCETEDGDDPAPEWFGVDAADADAAYGALTDVERWPVFRIPLGGGHSAVVVGRNVPEDEGTEYVVSHPA</sequence>